<sequence length="939" mass="104501">MEIRGYGQLQRWSTPPAALTMKVGDVYEVIVKEKVSDSEAIVQLRGVDVRFRFDGDVPKDGRLTVQITGQQGEIIEGRVVVTQPTIAPPSFETPELRQAAQIIAAKQLPLTNELVASLRTFLTEGTGTVEQKLETIQVAASKKLEMTVSQLTAIHEALHGQSLSASLSEIVQAIDANFSFTRMTEERSLSLPELRIQVQQEPIFARAVEHVKRYAEETGDTSLGNAVQEAIRFKETNEPLARSRLLQALMAAERKESPINEQAPASEALRLVRRQVEREPIVAKALSIVKANESVRQLLGKTFDDIEELYRSGQPLSAKTKLLQALMEAEQPLESKAVQKALMSLEQAVMEAKQIVRSARHVEEAVQQLKETVLPNVRGGSGLEEVVSRIEQTIQQAKEQFVKVVQAPQQQTAIEAAENVQTAPRSEAQQLIISRVQQGMLSLSDAIEQLSVADNPIFQQLKQALYTQKEQLSTALSELDGQVRPASFIVAQAMKVVQREANIQSVLKTIQTETIPALHRHSDAQQMITAAVATAKQLAEDGREMAARQAIVHALQQVEQTLPTSAPAIEWQATLPLSTKDILVQTVTKRMAEATHHFQQIKRDMMRNLSATDQLIAQFKQAARPQAKQLLETVIKQLDQTILKSDVMLFADMALEKKLLQASSQLAQAKQLLEKGQISDAQKIVKEVKHVLEPLQFKPADTKVKHFIAADKQETPEQALLSEWNKIVQPESSARHVFDTIRRMGLTYEADMANALVLGEAKREEAEASLKGWLTKLAQTGNEAVAKQAEQAATNLTGQQLLNKGDQGSAMQTLFFTLPLLLQREVKDVKVYVNARNDGKRIDWENCSLYFLLETNKLGDVGVLLSANERTLSVTFRNNREDFAEKMRPLVEAATEKLEAIGYRVGNVQFTTFAEPEKTATKPEQKRATWTEKGYDFTI</sequence>
<feature type="coiled-coil region" evidence="1">
    <location>
        <begin position="352"/>
        <end position="400"/>
    </location>
</feature>
<comment type="caution">
    <text evidence="2">The sequence shown here is derived from an EMBL/GenBank/DDBJ whole genome shotgun (WGS) entry which is preliminary data.</text>
</comment>
<evidence type="ECO:0008006" key="4">
    <source>
        <dbReference type="Google" id="ProtNLM"/>
    </source>
</evidence>
<dbReference type="Proteomes" id="UP000559598">
    <property type="component" value="Unassembled WGS sequence"/>
</dbReference>
<evidence type="ECO:0000256" key="1">
    <source>
        <dbReference type="SAM" id="Coils"/>
    </source>
</evidence>
<dbReference type="AlphaFoldDB" id="A0A840DTX2"/>
<evidence type="ECO:0000313" key="2">
    <source>
        <dbReference type="EMBL" id="MBB4073767.1"/>
    </source>
</evidence>
<dbReference type="RefSeq" id="WP_229706121.1">
    <property type="nucleotide sequence ID" value="NZ_BMNP01000006.1"/>
</dbReference>
<keyword evidence="3" id="KW-1185">Reference proteome</keyword>
<proteinExistence type="predicted"/>
<organism evidence="2 3">
    <name type="scientific">Anoxybacteroides voinovskiense</name>
    <dbReference type="NCBI Taxonomy" id="230470"/>
    <lineage>
        <taxon>Bacteria</taxon>
        <taxon>Bacillati</taxon>
        <taxon>Bacillota</taxon>
        <taxon>Bacilli</taxon>
        <taxon>Bacillales</taxon>
        <taxon>Anoxybacillaceae</taxon>
        <taxon>Anoxybacteroides</taxon>
    </lineage>
</organism>
<name>A0A840DTX2_9BACL</name>
<protein>
    <recommendedName>
        <fullName evidence="4">Metal-dependent peptidase</fullName>
    </recommendedName>
</protein>
<reference evidence="2 3" key="1">
    <citation type="submission" date="2020-08" db="EMBL/GenBank/DDBJ databases">
        <title>Genomic Encyclopedia of Type Strains, Phase IV (KMG-IV): sequencing the most valuable type-strain genomes for metagenomic binning, comparative biology and taxonomic classification.</title>
        <authorList>
            <person name="Goeker M."/>
        </authorList>
    </citation>
    <scope>NUCLEOTIDE SEQUENCE [LARGE SCALE GENOMIC DNA]</scope>
    <source>
        <strain evidence="2 3">DSM 17075</strain>
    </source>
</reference>
<accession>A0A840DTX2</accession>
<dbReference type="EMBL" id="JACIDE010000008">
    <property type="protein sequence ID" value="MBB4073767.1"/>
    <property type="molecule type" value="Genomic_DNA"/>
</dbReference>
<evidence type="ECO:0000313" key="3">
    <source>
        <dbReference type="Proteomes" id="UP000559598"/>
    </source>
</evidence>
<keyword evidence="1" id="KW-0175">Coiled coil</keyword>
<gene>
    <name evidence="2" type="ORF">GGR02_001529</name>
</gene>